<feature type="compositionally biased region" description="Polar residues" evidence="1">
    <location>
        <begin position="86"/>
        <end position="96"/>
    </location>
</feature>
<feature type="signal peptide" evidence="2">
    <location>
        <begin position="1"/>
        <end position="30"/>
    </location>
</feature>
<dbReference type="InterPro" id="IPR011050">
    <property type="entry name" value="Pectin_lyase_fold/virulence"/>
</dbReference>
<organism evidence="4 5">
    <name type="scientific">Caballeronia ptereochthonis</name>
    <dbReference type="NCBI Taxonomy" id="1777144"/>
    <lineage>
        <taxon>Bacteria</taxon>
        <taxon>Pseudomonadati</taxon>
        <taxon>Pseudomonadota</taxon>
        <taxon>Betaproteobacteria</taxon>
        <taxon>Burkholderiales</taxon>
        <taxon>Burkholderiaceae</taxon>
        <taxon>Caballeronia</taxon>
    </lineage>
</organism>
<feature type="compositionally biased region" description="Low complexity" evidence="1">
    <location>
        <begin position="43"/>
        <end position="56"/>
    </location>
</feature>
<evidence type="ECO:0000313" key="5">
    <source>
        <dbReference type="Proteomes" id="UP000054978"/>
    </source>
</evidence>
<reference evidence="4" key="1">
    <citation type="submission" date="2016-01" db="EMBL/GenBank/DDBJ databases">
        <authorList>
            <person name="Peeters C."/>
        </authorList>
    </citation>
    <scope>NUCLEOTIDE SEQUENCE [LARGE SCALE GENOMIC DNA]</scope>
    <source>
        <strain evidence="4">LMG 29326</strain>
    </source>
</reference>
<proteinExistence type="predicted"/>
<feature type="compositionally biased region" description="Low complexity" evidence="1">
    <location>
        <begin position="69"/>
        <end position="85"/>
    </location>
</feature>
<dbReference type="EMBL" id="FCOB02000041">
    <property type="protein sequence ID" value="SAK99617.1"/>
    <property type="molecule type" value="Genomic_DNA"/>
</dbReference>
<dbReference type="PROSITE" id="PS51257">
    <property type="entry name" value="PROKAR_LIPOPROTEIN"/>
    <property type="match status" value="1"/>
</dbReference>
<comment type="caution">
    <text evidence="4">The sequence shown here is derived from an EMBL/GenBank/DDBJ whole genome shotgun (WGS) entry which is preliminary data.</text>
</comment>
<keyword evidence="2" id="KW-0732">Signal</keyword>
<dbReference type="GO" id="GO:0016829">
    <property type="term" value="F:lyase activity"/>
    <property type="evidence" value="ECO:0007669"/>
    <property type="project" value="UniProtKB-KW"/>
</dbReference>
<feature type="compositionally biased region" description="Low complexity" evidence="1">
    <location>
        <begin position="97"/>
        <end position="112"/>
    </location>
</feature>
<evidence type="ECO:0000256" key="2">
    <source>
        <dbReference type="SAM" id="SignalP"/>
    </source>
</evidence>
<feature type="domain" description="Right handed beta helix" evidence="3">
    <location>
        <begin position="183"/>
        <end position="296"/>
    </location>
</feature>
<dbReference type="Pfam" id="PF13229">
    <property type="entry name" value="Beta_helix"/>
    <property type="match status" value="1"/>
</dbReference>
<dbReference type="Proteomes" id="UP000054978">
    <property type="component" value="Unassembled WGS sequence"/>
</dbReference>
<protein>
    <submittedName>
        <fullName evidence="4">Pectate lyase superfamily protein</fullName>
    </submittedName>
</protein>
<keyword evidence="4" id="KW-0456">Lyase</keyword>
<evidence type="ECO:0000313" key="4">
    <source>
        <dbReference type="EMBL" id="SAK99617.1"/>
    </source>
</evidence>
<gene>
    <name evidence="4" type="ORF">AWB83_06111</name>
</gene>
<dbReference type="InterPro" id="IPR039448">
    <property type="entry name" value="Beta_helix"/>
</dbReference>
<keyword evidence="5" id="KW-1185">Reference proteome</keyword>
<dbReference type="SUPFAM" id="SSF51126">
    <property type="entry name" value="Pectin lyase-like"/>
    <property type="match status" value="1"/>
</dbReference>
<dbReference type="STRING" id="1777144.AWB83_06111"/>
<feature type="chain" id="PRO_5007624726" evidence="2">
    <location>
        <begin position="31"/>
        <end position="412"/>
    </location>
</feature>
<accession>A0A158E109</accession>
<feature type="compositionally biased region" description="Polar residues" evidence="1">
    <location>
        <begin position="57"/>
        <end position="68"/>
    </location>
</feature>
<sequence length="412" mass="41903">MAPTRSDIPSTMRRKFLSTLVLGAGSLALAACGGGTNSPTVAGSSSKTSPSTPSGSQDTSNAGPSTSDTGPSTVNPSPSTSDTSPNAATGSPSTSNPDPSTASPSRSASDASANGVLLDSSFGVKGDGITNDRVALQAAIDGSVGQILLITGQSRIDSTGLTLRSNTHIRFAQGASIKLLAHNTDSYQIMRVWDVSNVNIESPYLDGSKSLNAATSGEWGMGISIAGSSNVTITSPTTINCWGDGIYIANSYTEAGVTSKTVVINNHLADGCRRQGATIISGDTITFNNPVWQNIAGTAPQAGLDIEPDDNTAVLRAIRIVSPKTLGCAGPGIQVYLGSFAGPVAKAVDIQITNHTDDSQTTGPFGVGGLEPGGYIVTGTITSANPVWKETWYLGDWVPSGPTVSVVNPTIG</sequence>
<dbReference type="AlphaFoldDB" id="A0A158E109"/>
<evidence type="ECO:0000259" key="3">
    <source>
        <dbReference type="Pfam" id="PF13229"/>
    </source>
</evidence>
<evidence type="ECO:0000256" key="1">
    <source>
        <dbReference type="SAM" id="MobiDB-lite"/>
    </source>
</evidence>
<dbReference type="Gene3D" id="2.160.20.10">
    <property type="entry name" value="Single-stranded right-handed beta-helix, Pectin lyase-like"/>
    <property type="match status" value="1"/>
</dbReference>
<feature type="region of interest" description="Disordered" evidence="1">
    <location>
        <begin position="29"/>
        <end position="112"/>
    </location>
</feature>
<dbReference type="RefSeq" id="WP_244197936.1">
    <property type="nucleotide sequence ID" value="NZ_FCOB02000041.1"/>
</dbReference>
<name>A0A158E109_9BURK</name>
<dbReference type="InterPro" id="IPR012334">
    <property type="entry name" value="Pectin_lyas_fold"/>
</dbReference>